<feature type="compositionally biased region" description="Basic residues" evidence="1">
    <location>
        <begin position="259"/>
        <end position="273"/>
    </location>
</feature>
<reference evidence="2" key="1">
    <citation type="submission" date="2020-02" db="EMBL/GenBank/DDBJ databases">
        <authorList>
            <person name="Meier V. D."/>
        </authorList>
    </citation>
    <scope>NUCLEOTIDE SEQUENCE</scope>
    <source>
        <strain evidence="2">AVDCRST_MAG88</strain>
    </source>
</reference>
<evidence type="ECO:0000313" key="2">
    <source>
        <dbReference type="EMBL" id="CAA9577927.1"/>
    </source>
</evidence>
<keyword evidence="2" id="KW-0560">Oxidoreductase</keyword>
<protein>
    <submittedName>
        <fullName evidence="2">Aspartate-semialdehyde dehydrogenase</fullName>
        <ecNumber evidence="2">1.2.1.11</ecNumber>
    </submittedName>
</protein>
<dbReference type="EMBL" id="CADCWM010000724">
    <property type="protein sequence ID" value="CAA9577927.1"/>
    <property type="molecule type" value="Genomic_DNA"/>
</dbReference>
<dbReference type="GO" id="GO:0004073">
    <property type="term" value="F:aspartate-semialdehyde dehydrogenase activity"/>
    <property type="evidence" value="ECO:0007669"/>
    <property type="project" value="UniProtKB-EC"/>
</dbReference>
<feature type="compositionally biased region" description="Basic residues" evidence="1">
    <location>
        <begin position="303"/>
        <end position="312"/>
    </location>
</feature>
<feature type="region of interest" description="Disordered" evidence="1">
    <location>
        <begin position="1"/>
        <end position="366"/>
    </location>
</feature>
<feature type="compositionally biased region" description="Basic and acidic residues" evidence="1">
    <location>
        <begin position="204"/>
        <end position="218"/>
    </location>
</feature>
<dbReference type="EC" id="1.2.1.11" evidence="2"/>
<gene>
    <name evidence="2" type="ORF">AVDCRST_MAG88-3002</name>
</gene>
<feature type="non-terminal residue" evidence="2">
    <location>
        <position position="366"/>
    </location>
</feature>
<feature type="compositionally biased region" description="Gly residues" evidence="1">
    <location>
        <begin position="34"/>
        <end position="48"/>
    </location>
</feature>
<feature type="compositionally biased region" description="Basic residues" evidence="1">
    <location>
        <begin position="181"/>
        <end position="203"/>
    </location>
</feature>
<feature type="compositionally biased region" description="Low complexity" evidence="1">
    <location>
        <begin position="131"/>
        <end position="140"/>
    </location>
</feature>
<organism evidence="2">
    <name type="scientific">uncultured Thermomicrobiales bacterium</name>
    <dbReference type="NCBI Taxonomy" id="1645740"/>
    <lineage>
        <taxon>Bacteria</taxon>
        <taxon>Pseudomonadati</taxon>
        <taxon>Thermomicrobiota</taxon>
        <taxon>Thermomicrobia</taxon>
        <taxon>Thermomicrobiales</taxon>
        <taxon>environmental samples</taxon>
    </lineage>
</organism>
<feature type="non-terminal residue" evidence="2">
    <location>
        <position position="1"/>
    </location>
</feature>
<feature type="compositionally biased region" description="Basic residues" evidence="1">
    <location>
        <begin position="330"/>
        <end position="340"/>
    </location>
</feature>
<accession>A0A6J4VMQ7</accession>
<name>A0A6J4VMQ7_9BACT</name>
<feature type="compositionally biased region" description="Basic and acidic residues" evidence="1">
    <location>
        <begin position="68"/>
        <end position="77"/>
    </location>
</feature>
<dbReference type="AlphaFoldDB" id="A0A6J4VMQ7"/>
<feature type="compositionally biased region" description="Low complexity" evidence="1">
    <location>
        <begin position="107"/>
        <end position="117"/>
    </location>
</feature>
<feature type="compositionally biased region" description="Basic residues" evidence="1">
    <location>
        <begin position="219"/>
        <end position="249"/>
    </location>
</feature>
<feature type="compositionally biased region" description="Low complexity" evidence="1">
    <location>
        <begin position="18"/>
        <end position="33"/>
    </location>
</feature>
<proteinExistence type="predicted"/>
<evidence type="ECO:0000256" key="1">
    <source>
        <dbReference type="SAM" id="MobiDB-lite"/>
    </source>
</evidence>
<sequence>EGSTWQDPGRRARRDRCGGAALRPAPGRAPLVRPGGGCGFGARGGAALRGGRRVAPAGRRPRGGAGADRARAGRCVDEPDSLLSPPGRCRGRGRGAAGGRRARRLQQRAQPPDGAGRAADRAGDQRRSRRGPGPAAARAGLVGHAGDESELLDDPSRAGVGAAPTHLWPRSGARDHPPGCLRRRLPRRPLARHARQCRPPHRGRGGEDGDRDAQDPRRVRGGRGARLRRCRGGRQRHLHPRPRARRPHRGGLGGARAPSRGRRGRRGAARVRRPPPGPRRAERAAASGGRPRRARPPAAGSRPRPRARHGDRRRPAAPLPDSRLEVRPPRPQHHPRRRRRLDPQRRDDAGAGVPARIAGSRRGAKH</sequence>